<protein>
    <submittedName>
        <fullName evidence="1">Uncharacterized protein</fullName>
    </submittedName>
</protein>
<reference evidence="1" key="1">
    <citation type="journal article" date="2015" name="Nature">
        <title>Complex archaea that bridge the gap between prokaryotes and eukaryotes.</title>
        <authorList>
            <person name="Spang A."/>
            <person name="Saw J.H."/>
            <person name="Jorgensen S.L."/>
            <person name="Zaremba-Niedzwiedzka K."/>
            <person name="Martijn J."/>
            <person name="Lind A.E."/>
            <person name="van Eijk R."/>
            <person name="Schleper C."/>
            <person name="Guy L."/>
            <person name="Ettema T.J."/>
        </authorList>
    </citation>
    <scope>NUCLEOTIDE SEQUENCE</scope>
</reference>
<sequence>MDNKEPKKKKFLFELPSWTLLPRLRLPRIALPRRVLPKRWFLPRIVLPAKQLLPERMLPRIRMPHVLIDFPEEVSVPWKEMEIERVEVMPLKPRDLKIIFRRIPDAERQTEPAEATP</sequence>
<organism evidence="1">
    <name type="scientific">marine sediment metagenome</name>
    <dbReference type="NCBI Taxonomy" id="412755"/>
    <lineage>
        <taxon>unclassified sequences</taxon>
        <taxon>metagenomes</taxon>
        <taxon>ecological metagenomes</taxon>
    </lineage>
</organism>
<gene>
    <name evidence="1" type="ORF">LCGC14_0262260</name>
</gene>
<evidence type="ECO:0000313" key="1">
    <source>
        <dbReference type="EMBL" id="KKN86957.1"/>
    </source>
</evidence>
<comment type="caution">
    <text evidence="1">The sequence shown here is derived from an EMBL/GenBank/DDBJ whole genome shotgun (WGS) entry which is preliminary data.</text>
</comment>
<dbReference type="EMBL" id="LAZR01000142">
    <property type="protein sequence ID" value="KKN86957.1"/>
    <property type="molecule type" value="Genomic_DNA"/>
</dbReference>
<proteinExistence type="predicted"/>
<accession>A0A0F9UHW9</accession>
<name>A0A0F9UHW9_9ZZZZ</name>
<dbReference type="AlphaFoldDB" id="A0A0F9UHW9"/>